<keyword evidence="3" id="KW-1185">Reference proteome</keyword>
<dbReference type="AlphaFoldDB" id="A0AAE1SSD4"/>
<organism evidence="2 3">
    <name type="scientific">Anisodus tanguticus</name>
    <dbReference type="NCBI Taxonomy" id="243964"/>
    <lineage>
        <taxon>Eukaryota</taxon>
        <taxon>Viridiplantae</taxon>
        <taxon>Streptophyta</taxon>
        <taxon>Embryophyta</taxon>
        <taxon>Tracheophyta</taxon>
        <taxon>Spermatophyta</taxon>
        <taxon>Magnoliopsida</taxon>
        <taxon>eudicotyledons</taxon>
        <taxon>Gunneridae</taxon>
        <taxon>Pentapetalae</taxon>
        <taxon>asterids</taxon>
        <taxon>lamiids</taxon>
        <taxon>Solanales</taxon>
        <taxon>Solanaceae</taxon>
        <taxon>Solanoideae</taxon>
        <taxon>Hyoscyameae</taxon>
        <taxon>Anisodus</taxon>
    </lineage>
</organism>
<reference evidence="2" key="1">
    <citation type="submission" date="2023-12" db="EMBL/GenBank/DDBJ databases">
        <title>Genome assembly of Anisodus tanguticus.</title>
        <authorList>
            <person name="Wang Y.-J."/>
        </authorList>
    </citation>
    <scope>NUCLEOTIDE SEQUENCE</scope>
    <source>
        <strain evidence="2">KB-2021</strain>
        <tissue evidence="2">Leaf</tissue>
    </source>
</reference>
<accession>A0AAE1SSD4</accession>
<dbReference type="EMBL" id="JAVYJV010000003">
    <property type="protein sequence ID" value="KAK4374881.1"/>
    <property type="molecule type" value="Genomic_DNA"/>
</dbReference>
<dbReference type="PANTHER" id="PTHR35121:SF4">
    <property type="entry name" value="SWIM-TYPE DOMAIN-CONTAINING PROTEIN"/>
    <property type="match status" value="1"/>
</dbReference>
<dbReference type="PANTHER" id="PTHR35121">
    <property type="entry name" value="HOMEODOMAIN PROTEIN 8, PUTATIVE-RELATED"/>
    <property type="match status" value="1"/>
</dbReference>
<name>A0AAE1SSD4_9SOLA</name>
<evidence type="ECO:0000256" key="1">
    <source>
        <dbReference type="SAM" id="MobiDB-lite"/>
    </source>
</evidence>
<protein>
    <submittedName>
        <fullName evidence="2">Uncharacterized protein</fullName>
    </submittedName>
</protein>
<proteinExistence type="predicted"/>
<evidence type="ECO:0000313" key="2">
    <source>
        <dbReference type="EMBL" id="KAK4374881.1"/>
    </source>
</evidence>
<comment type="caution">
    <text evidence="2">The sequence shown here is derived from an EMBL/GenBank/DDBJ whole genome shotgun (WGS) entry which is preliminary data.</text>
</comment>
<evidence type="ECO:0000313" key="3">
    <source>
        <dbReference type="Proteomes" id="UP001291623"/>
    </source>
</evidence>
<gene>
    <name evidence="2" type="ORF">RND71_005558</name>
</gene>
<sequence length="119" mass="13043">MASGTAEIMLQCVYDGSLSMLDMDIERRPYHRNCSCALHKQKGKQPSTCVHGRNISPKRKKQKDMTLSIAVSKFSSPSSSCNNSPVRSVQHTTPTSAIFVPPGSMFSSRYGQNKMSSGL</sequence>
<dbReference type="Proteomes" id="UP001291623">
    <property type="component" value="Unassembled WGS sequence"/>
</dbReference>
<feature type="region of interest" description="Disordered" evidence="1">
    <location>
        <begin position="44"/>
        <end position="95"/>
    </location>
</feature>
<feature type="compositionally biased region" description="Low complexity" evidence="1">
    <location>
        <begin position="68"/>
        <end position="88"/>
    </location>
</feature>